<keyword evidence="2" id="KW-1185">Reference proteome</keyword>
<organism evidence="1 2">
    <name type="scientific">Piedraia hortae CBS 480.64</name>
    <dbReference type="NCBI Taxonomy" id="1314780"/>
    <lineage>
        <taxon>Eukaryota</taxon>
        <taxon>Fungi</taxon>
        <taxon>Dikarya</taxon>
        <taxon>Ascomycota</taxon>
        <taxon>Pezizomycotina</taxon>
        <taxon>Dothideomycetes</taxon>
        <taxon>Dothideomycetidae</taxon>
        <taxon>Capnodiales</taxon>
        <taxon>Piedraiaceae</taxon>
        <taxon>Piedraia</taxon>
    </lineage>
</organism>
<protein>
    <recommendedName>
        <fullName evidence="3">F-box domain-containing protein</fullName>
    </recommendedName>
</protein>
<accession>A0A6A7BRC9</accession>
<dbReference type="EMBL" id="MU006026">
    <property type="protein sequence ID" value="KAF2857826.1"/>
    <property type="molecule type" value="Genomic_DNA"/>
</dbReference>
<sequence>MSVLVAPFDPSYLRIGDDDSLTPVDIMPLIELPPDVLFRIIDELADTEDVAYFRAPPHWRGKSLRRKSNDLIACRLVCKAGTTVALSVLWCNAPLYALVNIPNTSHRQEYASRIQELVLSDVERSVLEDV</sequence>
<dbReference type="Proteomes" id="UP000799421">
    <property type="component" value="Unassembled WGS sequence"/>
</dbReference>
<gene>
    <name evidence="1" type="ORF">K470DRAFT_156766</name>
</gene>
<reference evidence="1" key="1">
    <citation type="journal article" date="2020" name="Stud. Mycol.">
        <title>101 Dothideomycetes genomes: a test case for predicting lifestyles and emergence of pathogens.</title>
        <authorList>
            <person name="Haridas S."/>
            <person name="Albert R."/>
            <person name="Binder M."/>
            <person name="Bloem J."/>
            <person name="Labutti K."/>
            <person name="Salamov A."/>
            <person name="Andreopoulos B."/>
            <person name="Baker S."/>
            <person name="Barry K."/>
            <person name="Bills G."/>
            <person name="Bluhm B."/>
            <person name="Cannon C."/>
            <person name="Castanera R."/>
            <person name="Culley D."/>
            <person name="Daum C."/>
            <person name="Ezra D."/>
            <person name="Gonzalez J."/>
            <person name="Henrissat B."/>
            <person name="Kuo A."/>
            <person name="Liang C."/>
            <person name="Lipzen A."/>
            <person name="Lutzoni F."/>
            <person name="Magnuson J."/>
            <person name="Mondo S."/>
            <person name="Nolan M."/>
            <person name="Ohm R."/>
            <person name="Pangilinan J."/>
            <person name="Park H.-J."/>
            <person name="Ramirez L."/>
            <person name="Alfaro M."/>
            <person name="Sun H."/>
            <person name="Tritt A."/>
            <person name="Yoshinaga Y."/>
            <person name="Zwiers L.-H."/>
            <person name="Turgeon B."/>
            <person name="Goodwin S."/>
            <person name="Spatafora J."/>
            <person name="Crous P."/>
            <person name="Grigoriev I."/>
        </authorList>
    </citation>
    <scope>NUCLEOTIDE SEQUENCE</scope>
    <source>
        <strain evidence="1">CBS 480.64</strain>
    </source>
</reference>
<name>A0A6A7BRC9_9PEZI</name>
<proteinExistence type="predicted"/>
<evidence type="ECO:0000313" key="1">
    <source>
        <dbReference type="EMBL" id="KAF2857826.1"/>
    </source>
</evidence>
<evidence type="ECO:0008006" key="3">
    <source>
        <dbReference type="Google" id="ProtNLM"/>
    </source>
</evidence>
<evidence type="ECO:0000313" key="2">
    <source>
        <dbReference type="Proteomes" id="UP000799421"/>
    </source>
</evidence>
<dbReference type="AlphaFoldDB" id="A0A6A7BRC9"/>